<sequence>MFHLVKDNVSGIENNLIWARSVRDSIISWWFNVILLVLVVGSFGYFLWASYGTAVPEELQKIPFEPNMWHNAVRNVPITDYGQTPQIEASDGLSRPARRNGAAAF</sequence>
<evidence type="ECO:0000256" key="1">
    <source>
        <dbReference type="SAM" id="MobiDB-lite"/>
    </source>
</evidence>
<keyword evidence="2" id="KW-0812">Transmembrane</keyword>
<evidence type="ECO:0000256" key="2">
    <source>
        <dbReference type="SAM" id="Phobius"/>
    </source>
</evidence>
<dbReference type="AlphaFoldDB" id="A0A6C0AJJ9"/>
<accession>A0A6C0AJJ9</accession>
<evidence type="ECO:0000313" key="3">
    <source>
        <dbReference type="EMBL" id="QHS79511.1"/>
    </source>
</evidence>
<name>A0A6C0AJJ9_9ZZZZ</name>
<proteinExistence type="predicted"/>
<organism evidence="3">
    <name type="scientific">viral metagenome</name>
    <dbReference type="NCBI Taxonomy" id="1070528"/>
    <lineage>
        <taxon>unclassified sequences</taxon>
        <taxon>metagenomes</taxon>
        <taxon>organismal metagenomes</taxon>
    </lineage>
</organism>
<feature type="region of interest" description="Disordered" evidence="1">
    <location>
        <begin position="82"/>
        <end position="105"/>
    </location>
</feature>
<protein>
    <submittedName>
        <fullName evidence="3">Uncharacterized protein</fullName>
    </submittedName>
</protein>
<keyword evidence="2" id="KW-0472">Membrane</keyword>
<dbReference type="EMBL" id="MN740645">
    <property type="protein sequence ID" value="QHS79511.1"/>
    <property type="molecule type" value="Genomic_DNA"/>
</dbReference>
<keyword evidence="2" id="KW-1133">Transmembrane helix</keyword>
<feature type="transmembrane region" description="Helical" evidence="2">
    <location>
        <begin position="29"/>
        <end position="51"/>
    </location>
</feature>
<reference evidence="3" key="1">
    <citation type="journal article" date="2020" name="Nature">
        <title>Giant virus diversity and host interactions through global metagenomics.</title>
        <authorList>
            <person name="Schulz F."/>
            <person name="Roux S."/>
            <person name="Paez-Espino D."/>
            <person name="Jungbluth S."/>
            <person name="Walsh D.A."/>
            <person name="Denef V.J."/>
            <person name="McMahon K.D."/>
            <person name="Konstantinidis K.T."/>
            <person name="Eloe-Fadrosh E.A."/>
            <person name="Kyrpides N.C."/>
            <person name="Woyke T."/>
        </authorList>
    </citation>
    <scope>NUCLEOTIDE SEQUENCE</scope>
    <source>
        <strain evidence="3">GVMAG-S-1035237-23</strain>
    </source>
</reference>